<dbReference type="GO" id="GO:0090251">
    <property type="term" value="P:protein localization involved in establishment of planar polarity"/>
    <property type="evidence" value="ECO:0007669"/>
    <property type="project" value="TreeGrafter"/>
</dbReference>
<feature type="compositionally biased region" description="Polar residues" evidence="3">
    <location>
        <begin position="485"/>
        <end position="498"/>
    </location>
</feature>
<feature type="compositionally biased region" description="Basic and acidic residues" evidence="3">
    <location>
        <begin position="142"/>
        <end position="167"/>
    </location>
</feature>
<feature type="compositionally biased region" description="Basic and acidic residues" evidence="3">
    <location>
        <begin position="674"/>
        <end position="696"/>
    </location>
</feature>
<feature type="region of interest" description="Disordered" evidence="3">
    <location>
        <begin position="86"/>
        <end position="300"/>
    </location>
</feature>
<dbReference type="InterPro" id="IPR001452">
    <property type="entry name" value="SH3_domain"/>
</dbReference>
<evidence type="ECO:0000256" key="2">
    <source>
        <dbReference type="PROSITE-ProRule" id="PRU00192"/>
    </source>
</evidence>
<protein>
    <recommendedName>
        <fullName evidence="4">SH3 domain-containing protein</fullName>
    </recommendedName>
</protein>
<feature type="domain" description="SH3" evidence="4">
    <location>
        <begin position="382"/>
        <end position="442"/>
    </location>
</feature>
<keyword evidence="6" id="KW-1185">Reference proteome</keyword>
<keyword evidence="1 2" id="KW-0728">SH3 domain</keyword>
<dbReference type="Proteomes" id="UP000230066">
    <property type="component" value="Unassembled WGS sequence"/>
</dbReference>
<feature type="compositionally biased region" description="Basic and acidic residues" evidence="3">
    <location>
        <begin position="354"/>
        <end position="363"/>
    </location>
</feature>
<dbReference type="PROSITE" id="PS50002">
    <property type="entry name" value="SH3"/>
    <property type="match status" value="1"/>
</dbReference>
<feature type="compositionally biased region" description="Basic and acidic residues" evidence="3">
    <location>
        <begin position="647"/>
        <end position="667"/>
    </location>
</feature>
<evidence type="ECO:0000256" key="3">
    <source>
        <dbReference type="SAM" id="MobiDB-lite"/>
    </source>
</evidence>
<feature type="compositionally biased region" description="Basic and acidic residues" evidence="3">
    <location>
        <begin position="260"/>
        <end position="272"/>
    </location>
</feature>
<organism evidence="5 6">
    <name type="scientific">Fasciola hepatica</name>
    <name type="common">Liver fluke</name>
    <dbReference type="NCBI Taxonomy" id="6192"/>
    <lineage>
        <taxon>Eukaryota</taxon>
        <taxon>Metazoa</taxon>
        <taxon>Spiralia</taxon>
        <taxon>Lophotrochozoa</taxon>
        <taxon>Platyhelminthes</taxon>
        <taxon>Trematoda</taxon>
        <taxon>Digenea</taxon>
        <taxon>Plagiorchiida</taxon>
        <taxon>Echinostomata</taxon>
        <taxon>Echinostomatoidea</taxon>
        <taxon>Fasciolidae</taxon>
        <taxon>Fasciola</taxon>
    </lineage>
</organism>
<evidence type="ECO:0000313" key="5">
    <source>
        <dbReference type="EMBL" id="THD25849.1"/>
    </source>
</evidence>
<feature type="compositionally biased region" description="Polar residues" evidence="3">
    <location>
        <begin position="634"/>
        <end position="646"/>
    </location>
</feature>
<feature type="compositionally biased region" description="Acidic residues" evidence="3">
    <location>
        <begin position="697"/>
        <end position="730"/>
    </location>
</feature>
<feature type="compositionally biased region" description="Basic and acidic residues" evidence="3">
    <location>
        <begin position="500"/>
        <end position="512"/>
    </location>
</feature>
<feature type="compositionally biased region" description="Basic and acidic residues" evidence="3">
    <location>
        <begin position="615"/>
        <end position="628"/>
    </location>
</feature>
<name>A0A4E0RBD0_FASHE</name>
<reference evidence="5" key="1">
    <citation type="submission" date="2019-03" db="EMBL/GenBank/DDBJ databases">
        <title>Improved annotation for the trematode Fasciola hepatica.</title>
        <authorList>
            <person name="Choi Y.-J."/>
            <person name="Martin J."/>
            <person name="Mitreva M."/>
        </authorList>
    </citation>
    <scope>NUCLEOTIDE SEQUENCE [LARGE SCALE GENOMIC DNA]</scope>
</reference>
<dbReference type="SUPFAM" id="SSF50044">
    <property type="entry name" value="SH3-domain"/>
    <property type="match status" value="1"/>
</dbReference>
<dbReference type="AlphaFoldDB" id="A0A4E0RBD0"/>
<feature type="compositionally biased region" description="Basic and acidic residues" evidence="3">
    <location>
        <begin position="216"/>
        <end position="242"/>
    </location>
</feature>
<dbReference type="Pfam" id="PF00018">
    <property type="entry name" value="SH3_1"/>
    <property type="match status" value="1"/>
</dbReference>
<dbReference type="EMBL" id="JXXN02000966">
    <property type="protein sequence ID" value="THD25849.1"/>
    <property type="molecule type" value="Genomic_DNA"/>
</dbReference>
<feature type="compositionally biased region" description="Basic and acidic residues" evidence="3">
    <location>
        <begin position="587"/>
        <end position="598"/>
    </location>
</feature>
<dbReference type="Gene3D" id="2.30.30.40">
    <property type="entry name" value="SH3 Domains"/>
    <property type="match status" value="1"/>
</dbReference>
<dbReference type="PANTHER" id="PTHR15176">
    <property type="entry name" value="NEPHROCYSTIN"/>
    <property type="match status" value="1"/>
</dbReference>
<dbReference type="SMART" id="SM00326">
    <property type="entry name" value="SH3"/>
    <property type="match status" value="1"/>
</dbReference>
<accession>A0A4E0RBD0</accession>
<evidence type="ECO:0000256" key="1">
    <source>
        <dbReference type="ARBA" id="ARBA00022443"/>
    </source>
</evidence>
<dbReference type="GO" id="GO:0005737">
    <property type="term" value="C:cytoplasm"/>
    <property type="evidence" value="ECO:0007669"/>
    <property type="project" value="TreeGrafter"/>
</dbReference>
<feature type="compositionally biased region" description="Basic and acidic residues" evidence="3">
    <location>
        <begin position="100"/>
        <end position="136"/>
    </location>
</feature>
<proteinExistence type="predicted"/>
<dbReference type="PANTHER" id="PTHR15176:SF1">
    <property type="entry name" value="NEPHROCYSTIN-1"/>
    <property type="match status" value="1"/>
</dbReference>
<sequence>MSDQLKIWTKELDQLSSEVRKFINSAKVCVKANPLEDDLILKRQNEIGERIKELASKIANEQGKGLSNTNEKAIASLKKLSEKLEGVKTKLSDSTSNLGKGDKSAGDSKKLKNESSKESKSKDDKERKGKELDKKDNKRSKLKPEKEEEKKSKRGTESSGDAKKKETAQTSATDIPSATESTLGKSGFNKKSKNHKEQTKPSESESEQKVKRTKGDKKDKVKTTIKELGETSEGKCESDKIAGRGGKFASSLKLGKQKKDKSQEKPTEDQSEKNNPTLDQAAKPPAVNPEEKLESIATEVSDLVSDADNLSTFHTEEVVSDLEEDSFIADHMDVQNAEVKHQEKPILGILKKSTTKEKPEESQKPAGEITAVSSKPSVIKGTPGELFITIRGWAGEEADDLSFEPGCYLKVLQKNEDGWWLAEGDSGKTGLVPMNFLKPMNFDDESYLKTSKTTGDRKTRVQEAFAEVFHMEDEEETQCKPPGKNNDSTGVKSQNQTEVDAEKRSAVQKERERITREAFAEVFRLEEQAEEKTTKPLVHVGTTAETQDRAPNDTETTDMVASLYDEDTFTLDDLVQENLTVTKEIKVNTEMRSRDPDPSRLSAEQNAADGIHVVSVKERVNQWEEKVTGKRQINDSQSPSITVLNKQNDKNKREKNIDSDANQKENLDGLLDEEGNKTVDQHPRQGGEENHVKDFIEAEEDADDSDEEEESVDETISELSENEYQDEQDDPDRVPVQSASPKKNEALSTAAKWLYQSNAKVLKSLEPLPSSARISTLASLDWTRYNYQTFLVPRLGSSHLMLVDLVYDATERKVVRRPAHIQRIVHIQKCINMPTVEETNFTVQERIVRLCLFDGHKPLSNVVRIPMVTTDREKKIWQPQPQNLLRETKPNDLSAELFVRYNYSDAKVHLLIESGISVLKKSDDQPIELSLGWILVPFYDEKGVIVTNRSNDYLMQPGTPYEERVFSEEPAKEETLRSRVQNLLFGKHPQMTVRIGQPSREQNSKLETLPDILVGLCGYLPIMSLYWEMLGNVLFGSSSTGVKDSVYLRHVPPSCALLPYVADTPLLMEALRVSWNDVFKELPSTQKKDLDKLQKAYSDHFLRVIYPMVCLLNVIPTGPTSTAVFEKKTDLVLSMLRQTQMDPIKFYMSTEHKFLAFTTREFTCPIRIVG</sequence>
<evidence type="ECO:0000259" key="4">
    <source>
        <dbReference type="PROSITE" id="PS50002"/>
    </source>
</evidence>
<gene>
    <name evidence="5" type="ORF">D915_003303</name>
</gene>
<dbReference type="GO" id="GO:0005929">
    <property type="term" value="C:cilium"/>
    <property type="evidence" value="ECO:0007669"/>
    <property type="project" value="TreeGrafter"/>
</dbReference>
<dbReference type="InterPro" id="IPR036028">
    <property type="entry name" value="SH3-like_dom_sf"/>
</dbReference>
<feature type="region of interest" description="Disordered" evidence="3">
    <location>
        <begin position="351"/>
        <end position="376"/>
    </location>
</feature>
<dbReference type="InterPro" id="IPR039687">
    <property type="entry name" value="NPHP1"/>
</dbReference>
<feature type="compositionally biased region" description="Polar residues" evidence="3">
    <location>
        <begin position="168"/>
        <end position="184"/>
    </location>
</feature>
<feature type="region of interest" description="Disordered" evidence="3">
    <location>
        <begin position="587"/>
        <end position="743"/>
    </location>
</feature>
<feature type="region of interest" description="Disordered" evidence="3">
    <location>
        <begin position="469"/>
        <end position="512"/>
    </location>
</feature>
<feature type="compositionally biased region" description="Basic and acidic residues" evidence="3">
    <location>
        <begin position="195"/>
        <end position="210"/>
    </location>
</feature>
<comment type="caution">
    <text evidence="5">The sequence shown here is derived from an EMBL/GenBank/DDBJ whole genome shotgun (WGS) entry which is preliminary data.</text>
</comment>
<evidence type="ECO:0000313" key="6">
    <source>
        <dbReference type="Proteomes" id="UP000230066"/>
    </source>
</evidence>